<proteinExistence type="predicted"/>
<organism evidence="2 3">
    <name type="scientific">Paludisphaera mucosa</name>
    <dbReference type="NCBI Taxonomy" id="3030827"/>
    <lineage>
        <taxon>Bacteria</taxon>
        <taxon>Pseudomonadati</taxon>
        <taxon>Planctomycetota</taxon>
        <taxon>Planctomycetia</taxon>
        <taxon>Isosphaerales</taxon>
        <taxon>Isosphaeraceae</taxon>
        <taxon>Paludisphaera</taxon>
    </lineage>
</organism>
<keyword evidence="1" id="KW-0238">DNA-binding</keyword>
<dbReference type="InterPro" id="IPR036390">
    <property type="entry name" value="WH_DNA-bd_sf"/>
</dbReference>
<name>A0ABT6FFH7_9BACT</name>
<dbReference type="EMBL" id="JARRAG010000002">
    <property type="protein sequence ID" value="MDG3006145.1"/>
    <property type="molecule type" value="Genomic_DNA"/>
</dbReference>
<dbReference type="PROSITE" id="PS51197">
    <property type="entry name" value="HTH_RRF2_2"/>
    <property type="match status" value="1"/>
</dbReference>
<dbReference type="InterPro" id="IPR000944">
    <property type="entry name" value="Tscrpt_reg_Rrf2"/>
</dbReference>
<evidence type="ECO:0000256" key="1">
    <source>
        <dbReference type="ARBA" id="ARBA00023125"/>
    </source>
</evidence>
<dbReference type="PANTHER" id="PTHR33221">
    <property type="entry name" value="WINGED HELIX-TURN-HELIX TRANSCRIPTIONAL REGULATOR, RRF2 FAMILY"/>
    <property type="match status" value="1"/>
</dbReference>
<dbReference type="InterPro" id="IPR036388">
    <property type="entry name" value="WH-like_DNA-bd_sf"/>
</dbReference>
<comment type="caution">
    <text evidence="2">The sequence shown here is derived from an EMBL/GenBank/DDBJ whole genome shotgun (WGS) entry which is preliminary data.</text>
</comment>
<dbReference type="NCBIfam" id="TIGR00738">
    <property type="entry name" value="rrf2_super"/>
    <property type="match status" value="1"/>
</dbReference>
<dbReference type="SUPFAM" id="SSF46785">
    <property type="entry name" value="Winged helix' DNA-binding domain"/>
    <property type="match status" value="1"/>
</dbReference>
<reference evidence="2 3" key="1">
    <citation type="submission" date="2023-03" db="EMBL/GenBank/DDBJ databases">
        <title>Paludisphaera mucosa sp. nov. a novel planctomycete from northern fen.</title>
        <authorList>
            <person name="Ivanova A."/>
        </authorList>
    </citation>
    <scope>NUCLEOTIDE SEQUENCE [LARGE SCALE GENOMIC DNA]</scope>
    <source>
        <strain evidence="2 3">Pla2</strain>
    </source>
</reference>
<dbReference type="Gene3D" id="1.10.10.10">
    <property type="entry name" value="Winged helix-like DNA-binding domain superfamily/Winged helix DNA-binding domain"/>
    <property type="match status" value="1"/>
</dbReference>
<evidence type="ECO:0000313" key="3">
    <source>
        <dbReference type="Proteomes" id="UP001216907"/>
    </source>
</evidence>
<evidence type="ECO:0000313" key="2">
    <source>
        <dbReference type="EMBL" id="MDG3006145.1"/>
    </source>
</evidence>
<dbReference type="RefSeq" id="WP_277862446.1">
    <property type="nucleotide sequence ID" value="NZ_JARRAG010000002.1"/>
</dbReference>
<accession>A0ABT6FFH7</accession>
<sequence>MTVSAKCYYALRAIYALAEYRGSAPMKANEIAERQHIPIKFLEAILSQLKGGGFVNSRRGAEGGYLLAKQPEDVTIGSVIRFIDGPVAPVDCVSQSRPKTCEYPGQCPFVGFWGRVRQAIADVVDETTFADLVKENQDLGFLYVADWTI</sequence>
<keyword evidence="3" id="KW-1185">Reference proteome</keyword>
<protein>
    <submittedName>
        <fullName evidence="2">Rrf2 family transcriptional regulator</fullName>
    </submittedName>
</protein>
<dbReference type="Proteomes" id="UP001216907">
    <property type="component" value="Unassembled WGS sequence"/>
</dbReference>
<gene>
    <name evidence="2" type="ORF">PZE19_20420</name>
</gene>
<dbReference type="PANTHER" id="PTHR33221:SF5">
    <property type="entry name" value="HTH-TYPE TRANSCRIPTIONAL REGULATOR ISCR"/>
    <property type="match status" value="1"/>
</dbReference>
<dbReference type="Pfam" id="PF02082">
    <property type="entry name" value="Rrf2"/>
    <property type="match status" value="1"/>
</dbReference>